<reference evidence="10" key="1">
    <citation type="submission" date="2020-08" db="EMBL/GenBank/DDBJ databases">
        <title>Multicomponent nature underlies the extraordinary mechanical properties of spider dragline silk.</title>
        <authorList>
            <person name="Kono N."/>
            <person name="Nakamura H."/>
            <person name="Mori M."/>
            <person name="Yoshida Y."/>
            <person name="Ohtoshi R."/>
            <person name="Malay A.D."/>
            <person name="Moran D.A.P."/>
            <person name="Tomita M."/>
            <person name="Numata K."/>
            <person name="Arakawa K."/>
        </authorList>
    </citation>
    <scope>NUCLEOTIDE SEQUENCE</scope>
</reference>
<feature type="domain" description="C2H2-type" evidence="9">
    <location>
        <begin position="177"/>
        <end position="204"/>
    </location>
</feature>
<organism evidence="10 11">
    <name type="scientific">Nephila pilipes</name>
    <name type="common">Giant wood spider</name>
    <name type="synonym">Nephila maculata</name>
    <dbReference type="NCBI Taxonomy" id="299642"/>
    <lineage>
        <taxon>Eukaryota</taxon>
        <taxon>Metazoa</taxon>
        <taxon>Ecdysozoa</taxon>
        <taxon>Arthropoda</taxon>
        <taxon>Chelicerata</taxon>
        <taxon>Arachnida</taxon>
        <taxon>Araneae</taxon>
        <taxon>Araneomorphae</taxon>
        <taxon>Entelegynae</taxon>
        <taxon>Araneoidea</taxon>
        <taxon>Nephilidae</taxon>
        <taxon>Nephila</taxon>
    </lineage>
</organism>
<evidence type="ECO:0000313" key="11">
    <source>
        <dbReference type="Proteomes" id="UP000887013"/>
    </source>
</evidence>
<evidence type="ECO:0000259" key="9">
    <source>
        <dbReference type="PROSITE" id="PS50157"/>
    </source>
</evidence>
<dbReference type="InterPro" id="IPR013087">
    <property type="entry name" value="Znf_C2H2_type"/>
</dbReference>
<evidence type="ECO:0000313" key="10">
    <source>
        <dbReference type="EMBL" id="GFS79315.1"/>
    </source>
</evidence>
<dbReference type="InterPro" id="IPR036236">
    <property type="entry name" value="Znf_C2H2_sf"/>
</dbReference>
<feature type="region of interest" description="Disordered" evidence="8">
    <location>
        <begin position="81"/>
        <end position="110"/>
    </location>
</feature>
<sequence>MWKCCGKTFRDITKYTDHFLIIHTKNADYRGTDATNSIDHTTLDESQDGCSKPIRVTKNTTGMNEYKKDISVLDSISKSNDSDRIIETPTKNESKKNIALPGPSSSSTDSNKLIEELTNIFVRREQDDNILQKSVKRSIESYVKFNASENKVDNLELNKMSPSTKRQSTTRECDKPYKCKTCGKFYSNKSSLVEHNRLHTGENLLKYKWCSKLFTSKVKYEDQLRSHTGQQPFKCDICG</sequence>
<evidence type="ECO:0000256" key="3">
    <source>
        <dbReference type="ARBA" id="ARBA00022737"/>
    </source>
</evidence>
<evidence type="ECO:0000256" key="7">
    <source>
        <dbReference type="PROSITE-ProRule" id="PRU00042"/>
    </source>
</evidence>
<keyword evidence="11" id="KW-1185">Reference proteome</keyword>
<accession>A0A8X6T4F5</accession>
<gene>
    <name evidence="10" type="ORF">NPIL_704331</name>
</gene>
<dbReference type="PROSITE" id="PS50157">
    <property type="entry name" value="ZINC_FINGER_C2H2_2"/>
    <property type="match status" value="1"/>
</dbReference>
<evidence type="ECO:0000256" key="2">
    <source>
        <dbReference type="ARBA" id="ARBA00022723"/>
    </source>
</evidence>
<dbReference type="OrthoDB" id="654211at2759"/>
<evidence type="ECO:0000256" key="4">
    <source>
        <dbReference type="ARBA" id="ARBA00022771"/>
    </source>
</evidence>
<dbReference type="Proteomes" id="UP000887013">
    <property type="component" value="Unassembled WGS sequence"/>
</dbReference>
<comment type="subcellular location">
    <subcellularLocation>
        <location evidence="1">Nucleus</location>
    </subcellularLocation>
</comment>
<proteinExistence type="predicted"/>
<evidence type="ECO:0000256" key="8">
    <source>
        <dbReference type="SAM" id="MobiDB-lite"/>
    </source>
</evidence>
<feature type="compositionally biased region" description="Basic and acidic residues" evidence="8">
    <location>
        <begin position="81"/>
        <end position="96"/>
    </location>
</feature>
<comment type="caution">
    <text evidence="10">The sequence shown here is derived from an EMBL/GenBank/DDBJ whole genome shotgun (WGS) entry which is preliminary data.</text>
</comment>
<dbReference type="GO" id="GO:0005634">
    <property type="term" value="C:nucleus"/>
    <property type="evidence" value="ECO:0007669"/>
    <property type="project" value="UniProtKB-SubCell"/>
</dbReference>
<feature type="non-terminal residue" evidence="10">
    <location>
        <position position="239"/>
    </location>
</feature>
<dbReference type="PANTHER" id="PTHR24379:SF121">
    <property type="entry name" value="C2H2-TYPE DOMAIN-CONTAINING PROTEIN"/>
    <property type="match status" value="1"/>
</dbReference>
<keyword evidence="4 7" id="KW-0863">Zinc-finger</keyword>
<keyword evidence="3" id="KW-0677">Repeat</keyword>
<keyword evidence="6" id="KW-0539">Nucleus</keyword>
<dbReference type="SUPFAM" id="SSF57667">
    <property type="entry name" value="beta-beta-alpha zinc fingers"/>
    <property type="match status" value="1"/>
</dbReference>
<keyword evidence="2" id="KW-0479">Metal-binding</keyword>
<dbReference type="PANTHER" id="PTHR24379">
    <property type="entry name" value="KRAB AND ZINC FINGER DOMAIN-CONTAINING"/>
    <property type="match status" value="1"/>
</dbReference>
<name>A0A8X6T4F5_NEPPI</name>
<evidence type="ECO:0000256" key="1">
    <source>
        <dbReference type="ARBA" id="ARBA00004123"/>
    </source>
</evidence>
<dbReference type="AlphaFoldDB" id="A0A8X6T4F5"/>
<dbReference type="FunFam" id="3.30.160.60:FF:000040">
    <property type="entry name" value="RB associated KRAB zinc finger"/>
    <property type="match status" value="1"/>
</dbReference>
<evidence type="ECO:0000256" key="6">
    <source>
        <dbReference type="ARBA" id="ARBA00023242"/>
    </source>
</evidence>
<evidence type="ECO:0000256" key="5">
    <source>
        <dbReference type="ARBA" id="ARBA00022833"/>
    </source>
</evidence>
<dbReference type="EMBL" id="BMAW01051223">
    <property type="protein sequence ID" value="GFS79315.1"/>
    <property type="molecule type" value="Genomic_DNA"/>
</dbReference>
<dbReference type="SMART" id="SM00355">
    <property type="entry name" value="ZnF_C2H2"/>
    <property type="match status" value="3"/>
</dbReference>
<dbReference type="GO" id="GO:0008270">
    <property type="term" value="F:zinc ion binding"/>
    <property type="evidence" value="ECO:0007669"/>
    <property type="project" value="UniProtKB-KW"/>
</dbReference>
<dbReference type="Gene3D" id="3.30.160.60">
    <property type="entry name" value="Classic Zinc Finger"/>
    <property type="match status" value="2"/>
</dbReference>
<protein>
    <recommendedName>
        <fullName evidence="9">C2H2-type domain-containing protein</fullName>
    </recommendedName>
</protein>
<dbReference type="PROSITE" id="PS00028">
    <property type="entry name" value="ZINC_FINGER_C2H2_1"/>
    <property type="match status" value="1"/>
</dbReference>
<keyword evidence="5" id="KW-0862">Zinc</keyword>